<dbReference type="InterPro" id="IPR044925">
    <property type="entry name" value="His-Me_finger_sf"/>
</dbReference>
<accession>A0A0F9QV79</accession>
<dbReference type="Pfam" id="PF13392">
    <property type="entry name" value="HNH_3"/>
    <property type="match status" value="1"/>
</dbReference>
<protein>
    <recommendedName>
        <fullName evidence="1">HNH nuclease domain-containing protein</fullName>
    </recommendedName>
</protein>
<proteinExistence type="predicted"/>
<dbReference type="EMBL" id="LAZR01001681">
    <property type="protein sequence ID" value="KKN40877.1"/>
    <property type="molecule type" value="Genomic_DNA"/>
</dbReference>
<dbReference type="Gene3D" id="3.90.75.20">
    <property type="match status" value="1"/>
</dbReference>
<gene>
    <name evidence="2" type="ORF">LCGC14_0728990</name>
</gene>
<dbReference type="SUPFAM" id="SSF54060">
    <property type="entry name" value="His-Me finger endonucleases"/>
    <property type="match status" value="1"/>
</dbReference>
<dbReference type="AlphaFoldDB" id="A0A0F9QV79"/>
<dbReference type="InterPro" id="IPR003615">
    <property type="entry name" value="HNH_nuc"/>
</dbReference>
<reference evidence="2" key="1">
    <citation type="journal article" date="2015" name="Nature">
        <title>Complex archaea that bridge the gap between prokaryotes and eukaryotes.</title>
        <authorList>
            <person name="Spang A."/>
            <person name="Saw J.H."/>
            <person name="Jorgensen S.L."/>
            <person name="Zaremba-Niedzwiedzka K."/>
            <person name="Martijn J."/>
            <person name="Lind A.E."/>
            <person name="van Eijk R."/>
            <person name="Schleper C."/>
            <person name="Guy L."/>
            <person name="Ettema T.J."/>
        </authorList>
    </citation>
    <scope>NUCLEOTIDE SEQUENCE</scope>
</reference>
<comment type="caution">
    <text evidence="2">The sequence shown here is derived from an EMBL/GenBank/DDBJ whole genome shotgun (WGS) entry which is preliminary data.</text>
</comment>
<sequence length="110" mass="13019">MIKMKNIIGYTNYLIDECGNIFNSKLHKRLRGTIDKKGYRRVCLTKNGEEKTHLIHRLVAKTYISNPLNKPQVNHIDKNPLNNCIKNLEWVTDIENKQHNIRLKMLQSEY</sequence>
<evidence type="ECO:0000259" key="1">
    <source>
        <dbReference type="Pfam" id="PF13392"/>
    </source>
</evidence>
<organism evidence="2">
    <name type="scientific">marine sediment metagenome</name>
    <dbReference type="NCBI Taxonomy" id="412755"/>
    <lineage>
        <taxon>unclassified sequences</taxon>
        <taxon>metagenomes</taxon>
        <taxon>ecological metagenomes</taxon>
    </lineage>
</organism>
<feature type="domain" description="HNH nuclease" evidence="1">
    <location>
        <begin position="55"/>
        <end position="97"/>
    </location>
</feature>
<name>A0A0F9QV79_9ZZZZ</name>
<evidence type="ECO:0000313" key="2">
    <source>
        <dbReference type="EMBL" id="KKN40877.1"/>
    </source>
</evidence>